<feature type="repeat" description="ANK" evidence="3">
    <location>
        <begin position="128"/>
        <end position="160"/>
    </location>
</feature>
<dbReference type="PANTHER" id="PTHR24129:SF0">
    <property type="entry name" value="ANKYCORBIN"/>
    <property type="match status" value="1"/>
</dbReference>
<keyword evidence="2 4" id="KW-0175">Coiled coil</keyword>
<evidence type="ECO:0000256" key="4">
    <source>
        <dbReference type="SAM" id="Coils"/>
    </source>
</evidence>
<dbReference type="InterPro" id="IPR042420">
    <property type="entry name" value="RAI14/UACA"/>
</dbReference>
<dbReference type="Pfam" id="PF12796">
    <property type="entry name" value="Ank_2"/>
    <property type="match status" value="2"/>
</dbReference>
<protein>
    <submittedName>
        <fullName evidence="6">Ankyrin repeat domain 24</fullName>
    </submittedName>
</protein>
<dbReference type="Proteomes" id="UP000694522">
    <property type="component" value="Unplaced"/>
</dbReference>
<evidence type="ECO:0000256" key="5">
    <source>
        <dbReference type="SAM" id="MobiDB-lite"/>
    </source>
</evidence>
<name>A0A8B9G1X9_9PSIT</name>
<evidence type="ECO:0000313" key="7">
    <source>
        <dbReference type="Proteomes" id="UP000694522"/>
    </source>
</evidence>
<feature type="region of interest" description="Disordered" evidence="5">
    <location>
        <begin position="438"/>
        <end position="469"/>
    </location>
</feature>
<feature type="repeat" description="ANK" evidence="3">
    <location>
        <begin position="29"/>
        <end position="61"/>
    </location>
</feature>
<evidence type="ECO:0000256" key="1">
    <source>
        <dbReference type="ARBA" id="ARBA00022737"/>
    </source>
</evidence>
<keyword evidence="3" id="KW-0040">ANK repeat</keyword>
<reference evidence="6" key="2">
    <citation type="submission" date="2025-09" db="UniProtKB">
        <authorList>
            <consortium name="Ensembl"/>
        </authorList>
    </citation>
    <scope>IDENTIFICATION</scope>
</reference>
<dbReference type="InterPro" id="IPR002110">
    <property type="entry name" value="Ankyrin_rpt"/>
</dbReference>
<dbReference type="Pfam" id="PF13637">
    <property type="entry name" value="Ank_4"/>
    <property type="match status" value="1"/>
</dbReference>
<feature type="repeat" description="ANK" evidence="3">
    <location>
        <begin position="62"/>
        <end position="94"/>
    </location>
</feature>
<evidence type="ECO:0000256" key="3">
    <source>
        <dbReference type="PROSITE-ProRule" id="PRU00023"/>
    </source>
</evidence>
<keyword evidence="1" id="KW-0677">Repeat</keyword>
<evidence type="ECO:0000313" key="6">
    <source>
        <dbReference type="Ensembl" id="ENSACOP00000018638.1"/>
    </source>
</evidence>
<dbReference type="PROSITE" id="PS50088">
    <property type="entry name" value="ANK_REPEAT"/>
    <property type="match status" value="5"/>
</dbReference>
<keyword evidence="7" id="KW-1185">Reference proteome</keyword>
<dbReference type="Ensembl" id="ENSACOT00000019306.1">
    <property type="protein sequence ID" value="ENSACOP00000018638.1"/>
    <property type="gene ID" value="ENSACOG00000012804.1"/>
</dbReference>
<reference evidence="6" key="1">
    <citation type="submission" date="2025-08" db="UniProtKB">
        <authorList>
            <consortium name="Ensembl"/>
        </authorList>
    </citation>
    <scope>IDENTIFICATION</scope>
</reference>
<dbReference type="GO" id="GO:0003779">
    <property type="term" value="F:actin binding"/>
    <property type="evidence" value="ECO:0007669"/>
    <property type="project" value="InterPro"/>
</dbReference>
<evidence type="ECO:0000256" key="2">
    <source>
        <dbReference type="ARBA" id="ARBA00023054"/>
    </source>
</evidence>
<dbReference type="Gene3D" id="1.25.40.20">
    <property type="entry name" value="Ankyrin repeat-containing domain"/>
    <property type="match status" value="2"/>
</dbReference>
<dbReference type="PANTHER" id="PTHR24129">
    <property type="entry name" value="ANKYCORBIN"/>
    <property type="match status" value="1"/>
</dbReference>
<proteinExistence type="predicted"/>
<dbReference type="Gene3D" id="1.10.287.1490">
    <property type="match status" value="1"/>
</dbReference>
<feature type="coiled-coil region" evidence="4">
    <location>
        <begin position="265"/>
        <end position="354"/>
    </location>
</feature>
<accession>A0A8B9G1X9</accession>
<organism evidence="6 7">
    <name type="scientific">Amazona collaria</name>
    <name type="common">yellow-billed parrot</name>
    <dbReference type="NCBI Taxonomy" id="241587"/>
    <lineage>
        <taxon>Eukaryota</taxon>
        <taxon>Metazoa</taxon>
        <taxon>Chordata</taxon>
        <taxon>Craniata</taxon>
        <taxon>Vertebrata</taxon>
        <taxon>Euteleostomi</taxon>
        <taxon>Archelosauria</taxon>
        <taxon>Archosauria</taxon>
        <taxon>Dinosauria</taxon>
        <taxon>Saurischia</taxon>
        <taxon>Theropoda</taxon>
        <taxon>Coelurosauria</taxon>
        <taxon>Aves</taxon>
        <taxon>Neognathae</taxon>
        <taxon>Neoaves</taxon>
        <taxon>Telluraves</taxon>
        <taxon>Australaves</taxon>
        <taxon>Psittaciformes</taxon>
        <taxon>Psittacidae</taxon>
        <taxon>Amazona</taxon>
    </lineage>
</organism>
<dbReference type="SMART" id="SM00248">
    <property type="entry name" value="ANK"/>
    <property type="match status" value="5"/>
</dbReference>
<dbReference type="AlphaFoldDB" id="A0A8B9G1X9"/>
<dbReference type="PROSITE" id="PS50297">
    <property type="entry name" value="ANK_REP_REGION"/>
    <property type="match status" value="4"/>
</dbReference>
<feature type="repeat" description="ANK" evidence="3">
    <location>
        <begin position="161"/>
        <end position="193"/>
    </location>
</feature>
<feature type="coiled-coil region" evidence="4">
    <location>
        <begin position="504"/>
        <end position="615"/>
    </location>
</feature>
<dbReference type="SUPFAM" id="SSF48403">
    <property type="entry name" value="Ankyrin repeat"/>
    <property type="match status" value="1"/>
</dbReference>
<dbReference type="InterPro" id="IPR036770">
    <property type="entry name" value="Ankyrin_rpt-contain_sf"/>
</dbReference>
<feature type="repeat" description="ANK" evidence="3">
    <location>
        <begin position="95"/>
        <end position="127"/>
    </location>
</feature>
<feature type="region of interest" description="Disordered" evidence="5">
    <location>
        <begin position="229"/>
        <end position="249"/>
    </location>
</feature>
<sequence>MQAVDYNDAGKVTSLLVRKGLVPTKLDSEGKSAFHLAAMRGNVDCLEAMLAHGVDAMTKDSSGHTALHLASKHGHPQCVSKLLQASCPVDVADGSGRTALHHAAFSGCISCSEILCDFKAPLNIKDKDGSTPLILAAKMSHSELCRYLLHRGAAVNSRDLQGRTALMLACENGSVETVEVLVNAGARVAVVDSTGHDAAHYSLATGNALIQHFLQEAAQRRSWASGKAAVQSSVREKSSTPRKRKAPLPPLATCLQEDRDAYEEIVRLRQERAQFLQKIRGLEQQEKQRREVPLDESSLRSMEKQIQELEQQLAARDGEKERLGKEVEALQSRLSSLENEKENTSYDIETLQDEEGDPLEFPGAELLLSKKTLSPSAEELLATLQGQVQSLTVQNKELREKIQVLENYERDESNTSTPGDFVPISQYRALQRELERVRAQRGGLSARDEAKGQPEEQPGAPEQVMEGSTAAQCPAKEPAWTCGKCKTALGDPQPSSSSVPGAELAEARAALRQAQAALEEREQEVKELQARLEAGKETVEVTASLEEASREKEALLERCSRAEAEAEALRRELEAKARDWRAAGGPEPGALERRVAELVRQHEEVTAQLGQLRETLGQRDAELGSLREQLAARPVGRREHEEALARLRRAQEEGRVPREEHARVTAGLEEQARALRERAAQLEAAAEAKGREAARLQAELAAAVPRGQHEAAQAGLRAEVQALEQRLAELSRRHEKTCEEVFRITELSKEVFRLKEALKVLPESQGAPQSPPNAAALEARIRTETRHSKVVTLYRSHLLYAVQGHMDEDVQRLLCQILRMQRLQEQDR</sequence>
<feature type="coiled-coil region" evidence="4">
    <location>
        <begin position="658"/>
        <end position="740"/>
    </location>
</feature>